<keyword evidence="2" id="KW-1185">Reference proteome</keyword>
<dbReference type="AlphaFoldDB" id="M1XR12"/>
<gene>
    <name evidence="1" type="ordered locus">Nmlp_2463</name>
</gene>
<proteinExistence type="predicted"/>
<dbReference type="KEGG" id="nmo:Nmlp_2463"/>
<dbReference type="Proteomes" id="UP000011867">
    <property type="component" value="Chromosome"/>
</dbReference>
<protein>
    <submittedName>
        <fullName evidence="1">Uncharacterized protein</fullName>
    </submittedName>
</protein>
<evidence type="ECO:0000313" key="1">
    <source>
        <dbReference type="EMBL" id="CCQ36630.1"/>
    </source>
</evidence>
<dbReference type="HOGENOM" id="CLU_172272_0_0_2"/>
<dbReference type="RefSeq" id="WP_015409426.1">
    <property type="nucleotide sequence ID" value="NC_020388.1"/>
</dbReference>
<dbReference type="STRING" id="268739.Nmlp_2463"/>
<sequence>MHYRQPNADRTTWNDAIDDILSEELDRDDEISVTVEDLEIDVPLAFDADAPRATWRFEGNLTVRVEGDADPLADWLRFWARRSGAGR</sequence>
<dbReference type="EMBL" id="HF582854">
    <property type="protein sequence ID" value="CCQ36630.1"/>
    <property type="molecule type" value="Genomic_DNA"/>
</dbReference>
<dbReference type="GeneID" id="14651301"/>
<evidence type="ECO:0000313" key="2">
    <source>
        <dbReference type="Proteomes" id="UP000011867"/>
    </source>
</evidence>
<accession>M1XR12</accession>
<dbReference type="eggNOG" id="arCOG04557">
    <property type="taxonomic scope" value="Archaea"/>
</dbReference>
<reference evidence="1 2" key="1">
    <citation type="journal article" date="2013" name="Genome Announc.">
        <title>Genome of the haloarchaeon Natronomonas moolapensis, a neutrophilic member of a previously haloalkaliphilic genus.</title>
        <authorList>
            <person name="Dyall-Smith M.L."/>
            <person name="Pfeiffer F."/>
            <person name="Oberwinkler T."/>
            <person name="Klee K."/>
            <person name="Rampp M."/>
            <person name="Palm P."/>
            <person name="Gross K."/>
            <person name="Schuster S.C."/>
            <person name="Oesterhelt D."/>
        </authorList>
    </citation>
    <scope>NUCLEOTIDE SEQUENCE [LARGE SCALE GENOMIC DNA]</scope>
    <source>
        <strain evidence="2">DSM 18674 / JCM 14361 / 8.8.11</strain>
    </source>
</reference>
<dbReference type="OrthoDB" id="333770at2157"/>
<name>M1XR12_NATM8</name>
<organism evidence="1 2">
    <name type="scientific">Natronomonas moolapensis (strain DSM 18674 / CECT 7526 / JCM 14361 / 8.8.11)</name>
    <dbReference type="NCBI Taxonomy" id="268739"/>
    <lineage>
        <taxon>Archaea</taxon>
        <taxon>Methanobacteriati</taxon>
        <taxon>Methanobacteriota</taxon>
        <taxon>Stenosarchaea group</taxon>
        <taxon>Halobacteria</taxon>
        <taxon>Halobacteriales</taxon>
        <taxon>Natronomonadaceae</taxon>
        <taxon>Natronomonas</taxon>
    </lineage>
</organism>